<dbReference type="InterPro" id="IPR045279">
    <property type="entry name" value="ARR-like"/>
</dbReference>
<evidence type="ECO:0000313" key="3">
    <source>
        <dbReference type="EnsemblPlants" id="AET3Gv21067400.6"/>
    </source>
</evidence>
<proteinExistence type="predicted"/>
<reference evidence="4" key="2">
    <citation type="journal article" date="2017" name="Nat. Plants">
        <title>The Aegilops tauschii genome reveals multiple impacts of transposons.</title>
        <authorList>
            <person name="Zhao G."/>
            <person name="Zou C."/>
            <person name="Li K."/>
            <person name="Wang K."/>
            <person name="Li T."/>
            <person name="Gao L."/>
            <person name="Zhang X."/>
            <person name="Wang H."/>
            <person name="Yang Z."/>
            <person name="Liu X."/>
            <person name="Jiang W."/>
            <person name="Mao L."/>
            <person name="Kong X."/>
            <person name="Jiao Y."/>
            <person name="Jia J."/>
        </authorList>
    </citation>
    <scope>NUCLEOTIDE SEQUENCE [LARGE SCALE GENOMIC DNA]</scope>
    <source>
        <strain evidence="4">cv. AL8/78</strain>
    </source>
</reference>
<dbReference type="GO" id="GO:0009736">
    <property type="term" value="P:cytokinin-activated signaling pathway"/>
    <property type="evidence" value="ECO:0007669"/>
    <property type="project" value="InterPro"/>
</dbReference>
<name>A0A453GKH3_AEGTS</name>
<dbReference type="AlphaFoldDB" id="A0A453GKH3"/>
<feature type="compositionally biased region" description="Basic and acidic residues" evidence="2">
    <location>
        <begin position="112"/>
        <end position="122"/>
    </location>
</feature>
<reference evidence="4" key="1">
    <citation type="journal article" date="2014" name="Science">
        <title>Ancient hybridizations among the ancestral genomes of bread wheat.</title>
        <authorList>
            <consortium name="International Wheat Genome Sequencing Consortium,"/>
            <person name="Marcussen T."/>
            <person name="Sandve S.R."/>
            <person name="Heier L."/>
            <person name="Spannagl M."/>
            <person name="Pfeifer M."/>
            <person name="Jakobsen K.S."/>
            <person name="Wulff B.B."/>
            <person name="Steuernagel B."/>
            <person name="Mayer K.F."/>
            <person name="Olsen O.A."/>
        </authorList>
    </citation>
    <scope>NUCLEOTIDE SEQUENCE [LARGE SCALE GENOMIC DNA]</scope>
    <source>
        <strain evidence="4">cv. AL8/78</strain>
    </source>
</reference>
<keyword evidence="4" id="KW-1185">Reference proteome</keyword>
<organism evidence="3 4">
    <name type="scientific">Aegilops tauschii subsp. strangulata</name>
    <name type="common">Goatgrass</name>
    <dbReference type="NCBI Taxonomy" id="200361"/>
    <lineage>
        <taxon>Eukaryota</taxon>
        <taxon>Viridiplantae</taxon>
        <taxon>Streptophyta</taxon>
        <taxon>Embryophyta</taxon>
        <taxon>Tracheophyta</taxon>
        <taxon>Spermatophyta</taxon>
        <taxon>Magnoliopsida</taxon>
        <taxon>Liliopsida</taxon>
        <taxon>Poales</taxon>
        <taxon>Poaceae</taxon>
        <taxon>BOP clade</taxon>
        <taxon>Pooideae</taxon>
        <taxon>Triticodae</taxon>
        <taxon>Triticeae</taxon>
        <taxon>Triticinae</taxon>
        <taxon>Aegilops</taxon>
    </lineage>
</organism>
<accession>A0A453GKH3</accession>
<dbReference type="Proteomes" id="UP000015105">
    <property type="component" value="Chromosome 3D"/>
</dbReference>
<feature type="region of interest" description="Disordered" evidence="2">
    <location>
        <begin position="88"/>
        <end position="130"/>
    </location>
</feature>
<dbReference type="PANTHER" id="PTHR43874">
    <property type="entry name" value="TWO-COMPONENT RESPONSE REGULATOR"/>
    <property type="match status" value="1"/>
</dbReference>
<protein>
    <recommendedName>
        <fullName evidence="5">Response regulatory domain-containing protein</fullName>
    </recommendedName>
</protein>
<keyword evidence="1" id="KW-0902">Two-component regulatory system</keyword>
<dbReference type="InterPro" id="IPR011006">
    <property type="entry name" value="CheY-like_superfamily"/>
</dbReference>
<reference evidence="3" key="4">
    <citation type="submission" date="2019-03" db="UniProtKB">
        <authorList>
            <consortium name="EnsemblPlants"/>
        </authorList>
    </citation>
    <scope>IDENTIFICATION</scope>
</reference>
<reference evidence="3" key="5">
    <citation type="journal article" date="2021" name="G3 (Bethesda)">
        <title>Aegilops tauschii genome assembly Aet v5.0 features greater sequence contiguity and improved annotation.</title>
        <authorList>
            <person name="Wang L."/>
            <person name="Zhu T."/>
            <person name="Rodriguez J.C."/>
            <person name="Deal K.R."/>
            <person name="Dubcovsky J."/>
            <person name="McGuire P.E."/>
            <person name="Lux T."/>
            <person name="Spannagl M."/>
            <person name="Mayer K.F.X."/>
            <person name="Baldrich P."/>
            <person name="Meyers B.C."/>
            <person name="Huo N."/>
            <person name="Gu Y.Q."/>
            <person name="Zhou H."/>
            <person name="Devos K.M."/>
            <person name="Bennetzen J.L."/>
            <person name="Unver T."/>
            <person name="Budak H."/>
            <person name="Gulick P.J."/>
            <person name="Galiba G."/>
            <person name="Kalapos B."/>
            <person name="Nelson D.R."/>
            <person name="Li P."/>
            <person name="You F.M."/>
            <person name="Luo M.C."/>
            <person name="Dvorak J."/>
        </authorList>
    </citation>
    <scope>NUCLEOTIDE SEQUENCE [LARGE SCALE GENOMIC DNA]</scope>
    <source>
        <strain evidence="3">cv. AL8/78</strain>
    </source>
</reference>
<dbReference type="Gramene" id="AET3Gv21067400.6">
    <property type="protein sequence ID" value="AET3Gv21067400.6"/>
    <property type="gene ID" value="AET3Gv21067400"/>
</dbReference>
<dbReference type="Gene3D" id="1.10.10.60">
    <property type="entry name" value="Homeodomain-like"/>
    <property type="match status" value="1"/>
</dbReference>
<reference evidence="3" key="3">
    <citation type="journal article" date="2017" name="Nature">
        <title>Genome sequence of the progenitor of the wheat D genome Aegilops tauschii.</title>
        <authorList>
            <person name="Luo M.C."/>
            <person name="Gu Y.Q."/>
            <person name="Puiu D."/>
            <person name="Wang H."/>
            <person name="Twardziok S.O."/>
            <person name="Deal K.R."/>
            <person name="Huo N."/>
            <person name="Zhu T."/>
            <person name="Wang L."/>
            <person name="Wang Y."/>
            <person name="McGuire P.E."/>
            <person name="Liu S."/>
            <person name="Long H."/>
            <person name="Ramasamy R.K."/>
            <person name="Rodriguez J.C."/>
            <person name="Van S.L."/>
            <person name="Yuan L."/>
            <person name="Wang Z."/>
            <person name="Xia Z."/>
            <person name="Xiao L."/>
            <person name="Anderson O.D."/>
            <person name="Ouyang S."/>
            <person name="Liang Y."/>
            <person name="Zimin A.V."/>
            <person name="Pertea G."/>
            <person name="Qi P."/>
            <person name="Bennetzen J.L."/>
            <person name="Dai X."/>
            <person name="Dawson M.W."/>
            <person name="Muller H.G."/>
            <person name="Kugler K."/>
            <person name="Rivarola-Duarte L."/>
            <person name="Spannagl M."/>
            <person name="Mayer K.F.X."/>
            <person name="Lu F.H."/>
            <person name="Bevan M.W."/>
            <person name="Leroy P."/>
            <person name="Li P."/>
            <person name="You F.M."/>
            <person name="Sun Q."/>
            <person name="Liu Z."/>
            <person name="Lyons E."/>
            <person name="Wicker T."/>
            <person name="Salzberg S.L."/>
            <person name="Devos K.M."/>
            <person name="Dvorak J."/>
        </authorList>
    </citation>
    <scope>NUCLEOTIDE SEQUENCE [LARGE SCALE GENOMIC DNA]</scope>
    <source>
        <strain evidence="3">cv. AL8/78</strain>
    </source>
</reference>
<dbReference type="GO" id="GO:0000160">
    <property type="term" value="P:phosphorelay signal transduction system"/>
    <property type="evidence" value="ECO:0007669"/>
    <property type="project" value="UniProtKB-KW"/>
</dbReference>
<dbReference type="SUPFAM" id="SSF52172">
    <property type="entry name" value="CheY-like"/>
    <property type="match status" value="1"/>
</dbReference>
<dbReference type="EnsemblPlants" id="AET3Gv21067400.6">
    <property type="protein sequence ID" value="AET3Gv21067400.6"/>
    <property type="gene ID" value="AET3Gv21067400"/>
</dbReference>
<evidence type="ECO:0008006" key="5">
    <source>
        <dbReference type="Google" id="ProtNLM"/>
    </source>
</evidence>
<evidence type="ECO:0000313" key="4">
    <source>
        <dbReference type="Proteomes" id="UP000015105"/>
    </source>
</evidence>
<sequence>MLFLSIGTLTKTYVHFIDFCEFLNSNSKSLVIWHAVISVDCDKRVVMKGIDHGASDFMVKPVCTHELKNIWQHVQRWRNPKAISHISDHDNDVQRVQPATADKSKLSGHKRNAGDDSNKHNESTSISTTHRKPRVTWTIKLHNKFLEAINQIGLDSKNLHLVPHSSTMLAAPYFHYNFLLHNCRGCSKKGIGANECGLPQ</sequence>
<evidence type="ECO:0000256" key="2">
    <source>
        <dbReference type="SAM" id="MobiDB-lite"/>
    </source>
</evidence>
<evidence type="ECO:0000256" key="1">
    <source>
        <dbReference type="ARBA" id="ARBA00023012"/>
    </source>
</evidence>
<dbReference type="PANTHER" id="PTHR43874:SF200">
    <property type="entry name" value="TWO-COMPONENT RESPONSE REGULATOR"/>
    <property type="match status" value="1"/>
</dbReference>